<evidence type="ECO:0000256" key="5">
    <source>
        <dbReference type="RuleBase" id="RU003560"/>
    </source>
</evidence>
<dbReference type="CDD" id="cd00610">
    <property type="entry name" value="OAT_like"/>
    <property type="match status" value="1"/>
</dbReference>
<dbReference type="EMBL" id="JGZR01000021">
    <property type="protein sequence ID" value="KFI97976.1"/>
    <property type="molecule type" value="Genomic_DNA"/>
</dbReference>
<evidence type="ECO:0000256" key="4">
    <source>
        <dbReference type="ARBA" id="ARBA00022898"/>
    </source>
</evidence>
<dbReference type="InterPro" id="IPR015421">
    <property type="entry name" value="PyrdxlP-dep_Trfase_major"/>
</dbReference>
<proteinExistence type="inferred from homology"/>
<dbReference type="InterPro" id="IPR015424">
    <property type="entry name" value="PyrdxlP-dep_Trfase"/>
</dbReference>
<keyword evidence="7" id="KW-1185">Reference proteome</keyword>
<dbReference type="InterPro" id="IPR015422">
    <property type="entry name" value="PyrdxlP-dep_Trfase_small"/>
</dbReference>
<dbReference type="PANTHER" id="PTHR43094:SF1">
    <property type="entry name" value="AMINOTRANSFERASE CLASS-III"/>
    <property type="match status" value="1"/>
</dbReference>
<sequence>MEADTHLIHPHLPLDNTRRFIMDKGEGCLLWDTNGNDYLDATGGLWLAQIGHGRREIGEALSKQASRLEYFTSFWDFTNSSILKLIPTLLELVPSHITDFVFTSGGSESIEAAIKTARYYWYKKGQPEKNWILSRRNAYHGAAYGGGCASGFEADNFGLGPLVPHFRHLTPPHTYRSWLFDGQDPVDFCIAELEQSIEEIGEDNIAAFIGEPLLGVGGMVTPPEGYWPKLEAVLRRHNILLIQDEVVTGFGRTGSWFTCQRYGVQPDIITVAKGITSGYMPMGAAMMRKEIADTVREGIGFPVGYTYSGHPLAATAAAVNLSIIKDEGLVERANTIGDYLAAGLHAALDDLPVVGEVRHAGMAFGIELVKDKQTREPLEPQVAIADEILDEFHVVVRCTNPTIIVMSPPLILSEAQADRIVEAVSTVVGRFRPDGSYEK</sequence>
<protein>
    <submittedName>
        <fullName evidence="6">Aminotransferase class III</fullName>
        <ecNumber evidence="6">2.6.1.96</ecNumber>
    </submittedName>
</protein>
<dbReference type="RefSeq" id="WP_024463824.1">
    <property type="nucleotide sequence ID" value="NZ_CP062939.1"/>
</dbReference>
<dbReference type="PROSITE" id="PS00600">
    <property type="entry name" value="AA_TRANSFER_CLASS_3"/>
    <property type="match status" value="1"/>
</dbReference>
<dbReference type="PANTHER" id="PTHR43094">
    <property type="entry name" value="AMINOTRANSFERASE"/>
    <property type="match status" value="1"/>
</dbReference>
<comment type="similarity">
    <text evidence="1 5">Belongs to the class-III pyridoxal-phosphate-dependent aminotransferase family.</text>
</comment>
<evidence type="ECO:0000256" key="2">
    <source>
        <dbReference type="ARBA" id="ARBA00022576"/>
    </source>
</evidence>
<reference evidence="6 7" key="1">
    <citation type="submission" date="2014-03" db="EMBL/GenBank/DDBJ databases">
        <title>Genomics of Bifidobacteria.</title>
        <authorList>
            <person name="Ventura M."/>
            <person name="Milani C."/>
            <person name="Lugli G.A."/>
        </authorList>
    </citation>
    <scope>NUCLEOTIDE SEQUENCE [LARGE SCALE GENOMIC DNA]</scope>
    <source>
        <strain evidence="6 7">LMG 11597</strain>
    </source>
</reference>
<keyword evidence="4 5" id="KW-0663">Pyridoxal phosphate</keyword>
<dbReference type="PIRSF" id="PIRSF000521">
    <property type="entry name" value="Transaminase_4ab_Lys_Orn"/>
    <property type="match status" value="1"/>
</dbReference>
<evidence type="ECO:0000313" key="6">
    <source>
        <dbReference type="EMBL" id="KFI97976.1"/>
    </source>
</evidence>
<gene>
    <name evidence="6" type="ORF">BISU_2005</name>
</gene>
<evidence type="ECO:0000256" key="3">
    <source>
        <dbReference type="ARBA" id="ARBA00022679"/>
    </source>
</evidence>
<dbReference type="EC" id="2.6.1.96" evidence="6"/>
<keyword evidence="2 6" id="KW-0032">Aminotransferase</keyword>
<dbReference type="InterPro" id="IPR005814">
    <property type="entry name" value="Aminotrans_3"/>
</dbReference>
<dbReference type="FunFam" id="3.40.640.10:FF:000014">
    <property type="entry name" value="Adenosylmethionine-8-amino-7-oxononanoate aminotransferase, probable"/>
    <property type="match status" value="1"/>
</dbReference>
<dbReference type="GO" id="GO:0030170">
    <property type="term" value="F:pyridoxal phosphate binding"/>
    <property type="evidence" value="ECO:0007669"/>
    <property type="project" value="InterPro"/>
</dbReference>
<dbReference type="STRING" id="77635.BISU_2005"/>
<keyword evidence="3 6" id="KW-0808">Transferase</keyword>
<name>A0A087DR26_9BIFI</name>
<dbReference type="eggNOG" id="COG0161">
    <property type="taxonomic scope" value="Bacteria"/>
</dbReference>
<accession>A0A087DR26</accession>
<dbReference type="Gene3D" id="3.40.640.10">
    <property type="entry name" value="Type I PLP-dependent aspartate aminotransferase-like (Major domain)"/>
    <property type="match status" value="1"/>
</dbReference>
<organism evidence="6 7">
    <name type="scientific">Bifidobacterium subtile</name>
    <dbReference type="NCBI Taxonomy" id="77635"/>
    <lineage>
        <taxon>Bacteria</taxon>
        <taxon>Bacillati</taxon>
        <taxon>Actinomycetota</taxon>
        <taxon>Actinomycetes</taxon>
        <taxon>Bifidobacteriales</taxon>
        <taxon>Bifidobacteriaceae</taxon>
        <taxon>Bifidobacterium</taxon>
    </lineage>
</organism>
<dbReference type="SUPFAM" id="SSF53383">
    <property type="entry name" value="PLP-dependent transferases"/>
    <property type="match status" value="1"/>
</dbReference>
<dbReference type="GO" id="GO:0034387">
    <property type="term" value="F:4-aminobutyrate:pyruvate transaminase activity"/>
    <property type="evidence" value="ECO:0007669"/>
    <property type="project" value="UniProtKB-EC"/>
</dbReference>
<evidence type="ECO:0000313" key="7">
    <source>
        <dbReference type="Proteomes" id="UP000029055"/>
    </source>
</evidence>
<dbReference type="AlphaFoldDB" id="A0A087DR26"/>
<evidence type="ECO:0000256" key="1">
    <source>
        <dbReference type="ARBA" id="ARBA00008954"/>
    </source>
</evidence>
<dbReference type="InterPro" id="IPR049704">
    <property type="entry name" value="Aminotrans_3_PPA_site"/>
</dbReference>
<dbReference type="Proteomes" id="UP000029055">
    <property type="component" value="Unassembled WGS sequence"/>
</dbReference>
<dbReference type="Gene3D" id="3.90.1150.10">
    <property type="entry name" value="Aspartate Aminotransferase, domain 1"/>
    <property type="match status" value="1"/>
</dbReference>
<dbReference type="Pfam" id="PF00202">
    <property type="entry name" value="Aminotran_3"/>
    <property type="match status" value="1"/>
</dbReference>
<comment type="caution">
    <text evidence="6">The sequence shown here is derived from an EMBL/GenBank/DDBJ whole genome shotgun (WGS) entry which is preliminary data.</text>
</comment>